<dbReference type="GO" id="GO:0046872">
    <property type="term" value="F:metal ion binding"/>
    <property type="evidence" value="ECO:0007669"/>
    <property type="project" value="UniProtKB-KW"/>
</dbReference>
<dbReference type="InterPro" id="IPR001670">
    <property type="entry name" value="ADH_Fe/GldA"/>
</dbReference>
<evidence type="ECO:0000259" key="5">
    <source>
        <dbReference type="Pfam" id="PF00465"/>
    </source>
</evidence>
<protein>
    <recommendedName>
        <fullName evidence="5">Alcohol dehydrogenase iron-type/glycerol dehydrogenase GldA domain-containing protein</fullName>
    </recommendedName>
</protein>
<dbReference type="RefSeq" id="WP_188787408.1">
    <property type="nucleotide sequence ID" value="NZ_BMOC01000014.1"/>
</dbReference>
<feature type="domain" description="Alcohol dehydrogenase iron-type/glycerol dehydrogenase GldA" evidence="5">
    <location>
        <begin position="8"/>
        <end position="152"/>
    </location>
</feature>
<name>A0A830ECM9_9EURY</name>
<evidence type="ECO:0000313" key="7">
    <source>
        <dbReference type="Proteomes" id="UP000653099"/>
    </source>
</evidence>
<evidence type="ECO:0000313" key="6">
    <source>
        <dbReference type="EMBL" id="GGJ11239.1"/>
    </source>
</evidence>
<dbReference type="EMBL" id="BMOC01000014">
    <property type="protein sequence ID" value="GGJ11239.1"/>
    <property type="molecule type" value="Genomic_DNA"/>
</dbReference>
<keyword evidence="4" id="KW-0520">NAD</keyword>
<dbReference type="AlphaFoldDB" id="A0A830ECM9"/>
<keyword evidence="2" id="KW-0862">Zinc</keyword>
<evidence type="ECO:0000256" key="4">
    <source>
        <dbReference type="ARBA" id="ARBA00023027"/>
    </source>
</evidence>
<evidence type="ECO:0000256" key="3">
    <source>
        <dbReference type="ARBA" id="ARBA00023002"/>
    </source>
</evidence>
<dbReference type="InterPro" id="IPR016205">
    <property type="entry name" value="Glycerol_DH"/>
</dbReference>
<evidence type="ECO:0000256" key="2">
    <source>
        <dbReference type="ARBA" id="ARBA00022833"/>
    </source>
</evidence>
<evidence type="ECO:0000256" key="1">
    <source>
        <dbReference type="ARBA" id="ARBA00022723"/>
    </source>
</evidence>
<reference evidence="6" key="1">
    <citation type="journal article" date="2014" name="Int. J. Syst. Evol. Microbiol.">
        <title>Complete genome sequence of Corynebacterium casei LMG S-19264T (=DSM 44701T), isolated from a smear-ripened cheese.</title>
        <authorList>
            <consortium name="US DOE Joint Genome Institute (JGI-PGF)"/>
            <person name="Walter F."/>
            <person name="Albersmeier A."/>
            <person name="Kalinowski J."/>
            <person name="Ruckert C."/>
        </authorList>
    </citation>
    <scope>NUCLEOTIDE SEQUENCE</scope>
    <source>
        <strain evidence="6">JCM 14359</strain>
    </source>
</reference>
<accession>A0A830ECM9</accession>
<comment type="caution">
    <text evidence="6">The sequence shown here is derived from an EMBL/GenBank/DDBJ whole genome shotgun (WGS) entry which is preliminary data.</text>
</comment>
<keyword evidence="7" id="KW-1185">Reference proteome</keyword>
<keyword evidence="1" id="KW-0479">Metal-binding</keyword>
<dbReference type="SUPFAM" id="SSF56796">
    <property type="entry name" value="Dehydroquinate synthase-like"/>
    <property type="match status" value="1"/>
</dbReference>
<dbReference type="GO" id="GO:0016614">
    <property type="term" value="F:oxidoreductase activity, acting on CH-OH group of donors"/>
    <property type="evidence" value="ECO:0007669"/>
    <property type="project" value="InterPro"/>
</dbReference>
<dbReference type="Pfam" id="PF00465">
    <property type="entry name" value="Fe-ADH"/>
    <property type="match status" value="1"/>
</dbReference>
<keyword evidence="3" id="KW-0560">Oxidoreductase</keyword>
<dbReference type="Gene3D" id="3.40.50.1970">
    <property type="match status" value="1"/>
</dbReference>
<proteinExistence type="predicted"/>
<organism evidence="6 7">
    <name type="scientific">Halobellus salinus</name>
    <dbReference type="NCBI Taxonomy" id="931585"/>
    <lineage>
        <taxon>Archaea</taxon>
        <taxon>Methanobacteriati</taxon>
        <taxon>Methanobacteriota</taxon>
        <taxon>Stenosarchaea group</taxon>
        <taxon>Halobacteria</taxon>
        <taxon>Halobacteriales</taxon>
        <taxon>Haloferacaceae</taxon>
        <taxon>Halobellus</taxon>
    </lineage>
</organism>
<sequence>MTRIFRAPSTYVQGRNAVEAISEHAPTDGSRAVVVADPVVRGIVGDSIASGLAAAGLTVDAVTFDGPCTRAEIDRVAGVTAGADLVVGAGGGRALDTAKAVSARLDTRLVTVPTIASTDAPTSSLSVIYTDDGEFDTLRFHGVHPDLVLVDTAVVAAAPVRFFSVLEVEPPASTSDRSVAKGVSRPERKPT</sequence>
<reference evidence="6" key="2">
    <citation type="submission" date="2020-09" db="EMBL/GenBank/DDBJ databases">
        <authorList>
            <person name="Sun Q."/>
            <person name="Ohkuma M."/>
        </authorList>
    </citation>
    <scope>NUCLEOTIDE SEQUENCE</scope>
    <source>
        <strain evidence="6">JCM 14359</strain>
    </source>
</reference>
<dbReference type="OrthoDB" id="116813at2157"/>
<gene>
    <name evidence="6" type="ORF">GCM10008995_21400</name>
</gene>
<dbReference type="Proteomes" id="UP000653099">
    <property type="component" value="Unassembled WGS sequence"/>
</dbReference>
<dbReference type="PANTHER" id="PTHR43616">
    <property type="entry name" value="GLYCEROL DEHYDROGENASE"/>
    <property type="match status" value="1"/>
</dbReference>
<dbReference type="PANTHER" id="PTHR43616:SF5">
    <property type="entry name" value="GLYCEROL DEHYDROGENASE 1"/>
    <property type="match status" value="1"/>
</dbReference>